<feature type="domain" description="Pirin N-terminal" evidence="3">
    <location>
        <begin position="37"/>
        <end position="123"/>
    </location>
</feature>
<dbReference type="InterPro" id="IPR011051">
    <property type="entry name" value="RmlC_Cupin_sf"/>
</dbReference>
<evidence type="ECO:0000259" key="3">
    <source>
        <dbReference type="Pfam" id="PF02678"/>
    </source>
</evidence>
<dbReference type="PIRSF" id="PIRSF006232">
    <property type="entry name" value="Pirin"/>
    <property type="match status" value="1"/>
</dbReference>
<dbReference type="AlphaFoldDB" id="A0A1A9NA63"/>
<dbReference type="InterPro" id="IPR014710">
    <property type="entry name" value="RmlC-like_jellyroll"/>
</dbReference>
<evidence type="ECO:0000313" key="4">
    <source>
        <dbReference type="EMBL" id="OAJ62456.1"/>
    </source>
</evidence>
<dbReference type="Gene3D" id="2.60.120.10">
    <property type="entry name" value="Jelly Rolls"/>
    <property type="match status" value="1"/>
</dbReference>
<protein>
    <recommendedName>
        <fullName evidence="3">Pirin N-terminal domain-containing protein</fullName>
    </recommendedName>
</protein>
<evidence type="ECO:0000256" key="1">
    <source>
        <dbReference type="ARBA" id="ARBA00008416"/>
    </source>
</evidence>
<comment type="similarity">
    <text evidence="1 2">Belongs to the pirin family.</text>
</comment>
<dbReference type="EMBL" id="LXKA01000165">
    <property type="protein sequence ID" value="OAJ62583.1"/>
    <property type="molecule type" value="Genomic_DNA"/>
</dbReference>
<dbReference type="Proteomes" id="UP000077961">
    <property type="component" value="Unassembled WGS sequence"/>
</dbReference>
<organism evidence="5 7">
    <name type="scientific">Paraburkholderia ginsengiterrae</name>
    <dbReference type="NCBI Taxonomy" id="1462993"/>
    <lineage>
        <taxon>Bacteria</taxon>
        <taxon>Pseudomonadati</taxon>
        <taxon>Pseudomonadota</taxon>
        <taxon>Betaproteobacteria</taxon>
        <taxon>Burkholderiales</taxon>
        <taxon>Burkholderiaceae</taxon>
        <taxon>Paraburkholderia</taxon>
    </lineage>
</organism>
<dbReference type="InterPro" id="IPR003829">
    <property type="entry name" value="Pirin_N_dom"/>
</dbReference>
<evidence type="ECO:0000313" key="6">
    <source>
        <dbReference type="Proteomes" id="UP000077961"/>
    </source>
</evidence>
<reference evidence="6 7" key="1">
    <citation type="submission" date="2016-04" db="EMBL/GenBank/DDBJ databases">
        <title>Reclassification of Paraburkholderia panaciterrae (Farh et al. 2015) Dobritsa &amp; Samadpour 2016 as a later homotypic synonym of Paraburkholderia ginsengiterrae (Farh et al. 2015) Dobritsa &amp; Samadpour 2016.</title>
        <authorList>
            <person name="Dobritsa A.P."/>
            <person name="Kutumbaka K."/>
            <person name="Samadpour M."/>
        </authorList>
    </citation>
    <scope>NUCLEOTIDE SEQUENCE [LARGE SCALE GENOMIC DNA]</scope>
    <source>
        <strain evidence="5 7">DCY85</strain>
        <strain evidence="4 6">DCY85-1</strain>
    </source>
</reference>
<keyword evidence="6" id="KW-1185">Reference proteome</keyword>
<dbReference type="Pfam" id="PF02678">
    <property type="entry name" value="Pirin"/>
    <property type="match status" value="1"/>
</dbReference>
<dbReference type="RefSeq" id="WP_064265722.1">
    <property type="nucleotide sequence ID" value="NZ_LXJZ01000051.1"/>
</dbReference>
<dbReference type="STRING" id="1462993.A6V36_21140"/>
<gene>
    <name evidence="4" type="ORF">A6V36_21140</name>
    <name evidence="5" type="ORF">A6V37_22430</name>
</gene>
<dbReference type="PANTHER" id="PTHR13903">
    <property type="entry name" value="PIRIN-RELATED"/>
    <property type="match status" value="1"/>
</dbReference>
<dbReference type="InterPro" id="IPR012093">
    <property type="entry name" value="Pirin"/>
</dbReference>
<evidence type="ECO:0000313" key="5">
    <source>
        <dbReference type="EMBL" id="OAJ62583.1"/>
    </source>
</evidence>
<dbReference type="EMBL" id="LXJZ01000051">
    <property type="protein sequence ID" value="OAJ62456.1"/>
    <property type="molecule type" value="Genomic_DNA"/>
</dbReference>
<dbReference type="OrthoDB" id="321327at2"/>
<name>A0A1A9NA63_9BURK</name>
<dbReference type="SUPFAM" id="SSF51182">
    <property type="entry name" value="RmlC-like cupins"/>
    <property type="match status" value="1"/>
</dbReference>
<proteinExistence type="inferred from homology"/>
<accession>A0A1A9NA63</accession>
<evidence type="ECO:0000256" key="2">
    <source>
        <dbReference type="RuleBase" id="RU003457"/>
    </source>
</evidence>
<comment type="caution">
    <text evidence="5">The sequence shown here is derived from an EMBL/GenBank/DDBJ whole genome shotgun (WGS) entry which is preliminary data.</text>
</comment>
<evidence type="ECO:0000313" key="7">
    <source>
        <dbReference type="Proteomes" id="UP000078116"/>
    </source>
</evidence>
<sequence length="280" mass="30176">MLNTAAIESDQSRAIAYRSCGQSHGYITRLMSPGDLGRVLKPFVFLDLFDNRGDVFPTFGLHPHSGLATLTYVAEGSVSYEDTNNASGMLHAGCVEWMRAGKGVWHAGGAGEPGLTRGFQLWVALPPELELGPSESVYQSAADIAQVGPARVLLGEHEGAKSAIAIAMSINYLAVTLKAGERWRYQPPKGHSVLWLAMGKGRVSIPEVLEHGEIIIFEPGETAVDFLALDDAEYVIGSAVPHPHDLVLGYYSVHTSAQALQIGEAEIEHIRRGLVEQGHL</sequence>
<dbReference type="Proteomes" id="UP000078116">
    <property type="component" value="Unassembled WGS sequence"/>
</dbReference>
<dbReference type="PANTHER" id="PTHR13903:SF8">
    <property type="entry name" value="PIRIN"/>
    <property type="match status" value="1"/>
</dbReference>